<gene>
    <name evidence="1" type="ORF">C1H46_038694</name>
</gene>
<dbReference type="AlphaFoldDB" id="A0A540KNN2"/>
<comment type="caution">
    <text evidence="1">The sequence shown here is derived from an EMBL/GenBank/DDBJ whole genome shotgun (WGS) entry which is preliminary data.</text>
</comment>
<proteinExistence type="predicted"/>
<protein>
    <submittedName>
        <fullName evidence="1">Uncharacterized protein</fullName>
    </submittedName>
</protein>
<evidence type="ECO:0000313" key="1">
    <source>
        <dbReference type="EMBL" id="TQD75797.1"/>
    </source>
</evidence>
<name>A0A540KNN2_MALBA</name>
<dbReference type="Proteomes" id="UP000315295">
    <property type="component" value="Unassembled WGS sequence"/>
</dbReference>
<organism evidence="1 2">
    <name type="scientific">Malus baccata</name>
    <name type="common">Siberian crab apple</name>
    <name type="synonym">Pyrus baccata</name>
    <dbReference type="NCBI Taxonomy" id="106549"/>
    <lineage>
        <taxon>Eukaryota</taxon>
        <taxon>Viridiplantae</taxon>
        <taxon>Streptophyta</taxon>
        <taxon>Embryophyta</taxon>
        <taxon>Tracheophyta</taxon>
        <taxon>Spermatophyta</taxon>
        <taxon>Magnoliopsida</taxon>
        <taxon>eudicotyledons</taxon>
        <taxon>Gunneridae</taxon>
        <taxon>Pentapetalae</taxon>
        <taxon>rosids</taxon>
        <taxon>fabids</taxon>
        <taxon>Rosales</taxon>
        <taxon>Rosaceae</taxon>
        <taxon>Amygdaloideae</taxon>
        <taxon>Maleae</taxon>
        <taxon>Malus</taxon>
    </lineage>
</organism>
<keyword evidence="2" id="KW-1185">Reference proteome</keyword>
<accession>A0A540KNN2</accession>
<reference evidence="1 2" key="1">
    <citation type="journal article" date="2019" name="G3 (Bethesda)">
        <title>Sequencing of a Wild Apple (Malus baccata) Genome Unravels the Differences Between Cultivated and Wild Apple Species Regarding Disease Resistance and Cold Tolerance.</title>
        <authorList>
            <person name="Chen X."/>
        </authorList>
    </citation>
    <scope>NUCLEOTIDE SEQUENCE [LARGE SCALE GENOMIC DNA]</scope>
    <source>
        <strain evidence="2">cv. Shandingzi</strain>
        <tissue evidence="1">Leaves</tissue>
    </source>
</reference>
<dbReference type="EMBL" id="VIEB01001073">
    <property type="protein sequence ID" value="TQD75797.1"/>
    <property type="molecule type" value="Genomic_DNA"/>
</dbReference>
<sequence>MGNFPQNVLIPHVCYHSHLLHIRLKFKRHSAIFDHEDLQDDEEQGKKELKYPRISYLERAAFSTQAEYAVLPVNYTQA</sequence>
<evidence type="ECO:0000313" key="2">
    <source>
        <dbReference type="Proteomes" id="UP000315295"/>
    </source>
</evidence>